<dbReference type="Proteomes" id="UP000003980">
    <property type="component" value="Unassembled WGS sequence"/>
</dbReference>
<dbReference type="RefSeq" id="WP_009072853.1">
    <property type="nucleotide sequence ID" value="NZ_JH597768.1"/>
</dbReference>
<dbReference type="eggNOG" id="arCOG08311">
    <property type="taxonomic scope" value="Archaea"/>
</dbReference>
<name>H2C5Q8_9CREN</name>
<evidence type="ECO:0000313" key="2">
    <source>
        <dbReference type="Proteomes" id="UP000003980"/>
    </source>
</evidence>
<protein>
    <submittedName>
        <fullName evidence="1">Uncharacterized protein</fullName>
    </submittedName>
</protein>
<gene>
    <name evidence="1" type="ORF">MetMK1DRAFT_00018810</name>
</gene>
<reference evidence="1 2" key="1">
    <citation type="submission" date="2012-01" db="EMBL/GenBank/DDBJ databases">
        <title>Improved High-Quality Draft sequence of Metallosphaera yellowstonensis MK1.</title>
        <authorList>
            <consortium name="US DOE Joint Genome Institute"/>
            <person name="Lucas S."/>
            <person name="Han J."/>
            <person name="Cheng J.-F."/>
            <person name="Goodwin L."/>
            <person name="Pitluck S."/>
            <person name="Peters L."/>
            <person name="Teshima H."/>
            <person name="Detter J.C."/>
            <person name="Han C."/>
            <person name="Tapia R."/>
            <person name="Land M."/>
            <person name="Hauser L."/>
            <person name="Kyrpides N."/>
            <person name="Kozubal M."/>
            <person name="Macur R.E."/>
            <person name="Jay Z."/>
            <person name="Inskeep W."/>
            <person name="Woyke T."/>
        </authorList>
    </citation>
    <scope>NUCLEOTIDE SEQUENCE [LARGE SCALE GENOMIC DNA]</scope>
    <source>
        <strain evidence="1 2">MK1</strain>
    </source>
</reference>
<dbReference type="HOGENOM" id="CLU_2597788_0_0_2"/>
<dbReference type="OrthoDB" id="34470at2157"/>
<proteinExistence type="predicted"/>
<sequence>MSSDFYRRALIRNFFAFLFREGEDYLAMVKEEEANRVCSADDKELLELASTTAEFVVGITMSDSEISRKVAKVREWCNSLQSSSDHGEK</sequence>
<accession>H2C5Q8</accession>
<dbReference type="STRING" id="671065.MetMK1DRAFT_00018810"/>
<dbReference type="AlphaFoldDB" id="H2C5Q8"/>
<evidence type="ECO:0000313" key="1">
    <source>
        <dbReference type="EMBL" id="EHP69135.1"/>
    </source>
</evidence>
<dbReference type="EMBL" id="JH597768">
    <property type="protein sequence ID" value="EHP69135.1"/>
    <property type="molecule type" value="Genomic_DNA"/>
</dbReference>
<organism evidence="1 2">
    <name type="scientific">Metallosphaera yellowstonensis MK1</name>
    <dbReference type="NCBI Taxonomy" id="671065"/>
    <lineage>
        <taxon>Archaea</taxon>
        <taxon>Thermoproteota</taxon>
        <taxon>Thermoprotei</taxon>
        <taxon>Sulfolobales</taxon>
        <taxon>Sulfolobaceae</taxon>
        <taxon>Metallosphaera</taxon>
    </lineage>
</organism>
<keyword evidence="2" id="KW-1185">Reference proteome</keyword>